<evidence type="ECO:0000256" key="1">
    <source>
        <dbReference type="SAM" id="Phobius"/>
    </source>
</evidence>
<keyword evidence="1" id="KW-0812">Transmembrane</keyword>
<protein>
    <submittedName>
        <fullName evidence="2">Uncharacterized protein</fullName>
    </submittedName>
</protein>
<name>A0ABW5RI13_9MICO</name>
<keyword evidence="1" id="KW-0472">Membrane</keyword>
<gene>
    <name evidence="2" type="ORF">ACFSUQ_02285</name>
</gene>
<feature type="transmembrane region" description="Helical" evidence="1">
    <location>
        <begin position="33"/>
        <end position="57"/>
    </location>
</feature>
<sequence length="71" mass="7616">MQTVTTLIATVISNVYAFANRRILQEERGDVPGWVLIAAMSAGLVILIWALAGPLLAGVFEDAVNRVTGNF</sequence>
<dbReference type="RefSeq" id="WP_390279882.1">
    <property type="nucleotide sequence ID" value="NZ_JBHUNF010000001.1"/>
</dbReference>
<reference evidence="3" key="1">
    <citation type="journal article" date="2019" name="Int. J. Syst. Evol. Microbiol.">
        <title>The Global Catalogue of Microorganisms (GCM) 10K type strain sequencing project: providing services to taxonomists for standard genome sequencing and annotation.</title>
        <authorList>
            <consortium name="The Broad Institute Genomics Platform"/>
            <consortium name="The Broad Institute Genome Sequencing Center for Infectious Disease"/>
            <person name="Wu L."/>
            <person name="Ma J."/>
        </authorList>
    </citation>
    <scope>NUCLEOTIDE SEQUENCE [LARGE SCALE GENOMIC DNA]</scope>
    <source>
        <strain evidence="3">TISTR 1511</strain>
    </source>
</reference>
<evidence type="ECO:0000313" key="2">
    <source>
        <dbReference type="EMBL" id="MFD2674129.1"/>
    </source>
</evidence>
<proteinExistence type="predicted"/>
<comment type="caution">
    <text evidence="2">The sequence shown here is derived from an EMBL/GenBank/DDBJ whole genome shotgun (WGS) entry which is preliminary data.</text>
</comment>
<organism evidence="2 3">
    <name type="scientific">Gulosibacter bifidus</name>
    <dbReference type="NCBI Taxonomy" id="272239"/>
    <lineage>
        <taxon>Bacteria</taxon>
        <taxon>Bacillati</taxon>
        <taxon>Actinomycetota</taxon>
        <taxon>Actinomycetes</taxon>
        <taxon>Micrococcales</taxon>
        <taxon>Microbacteriaceae</taxon>
        <taxon>Gulosibacter</taxon>
    </lineage>
</organism>
<dbReference type="Proteomes" id="UP001597453">
    <property type="component" value="Unassembled WGS sequence"/>
</dbReference>
<evidence type="ECO:0000313" key="3">
    <source>
        <dbReference type="Proteomes" id="UP001597453"/>
    </source>
</evidence>
<accession>A0ABW5RI13</accession>
<keyword evidence="1" id="KW-1133">Transmembrane helix</keyword>
<keyword evidence="3" id="KW-1185">Reference proteome</keyword>
<dbReference type="EMBL" id="JBHUNF010000001">
    <property type="protein sequence ID" value="MFD2674129.1"/>
    <property type="molecule type" value="Genomic_DNA"/>
</dbReference>